<evidence type="ECO:0000313" key="2">
    <source>
        <dbReference type="EMBL" id="CAD8126102.1"/>
    </source>
</evidence>
<gene>
    <name evidence="2" type="ORF">PSON_ATCC_30995.1.T1640124</name>
</gene>
<keyword evidence="1" id="KW-1133">Transmembrane helix</keyword>
<protein>
    <recommendedName>
        <fullName evidence="4">Transmembrane protein</fullName>
    </recommendedName>
</protein>
<keyword evidence="1" id="KW-0812">Transmembrane</keyword>
<evidence type="ECO:0000256" key="1">
    <source>
        <dbReference type="SAM" id="Phobius"/>
    </source>
</evidence>
<comment type="caution">
    <text evidence="2">The sequence shown here is derived from an EMBL/GenBank/DDBJ whole genome shotgun (WGS) entry which is preliminary data.</text>
</comment>
<feature type="transmembrane region" description="Helical" evidence="1">
    <location>
        <begin position="110"/>
        <end position="136"/>
    </location>
</feature>
<keyword evidence="3" id="KW-1185">Reference proteome</keyword>
<proteinExistence type="predicted"/>
<reference evidence="2" key="1">
    <citation type="submission" date="2021-01" db="EMBL/GenBank/DDBJ databases">
        <authorList>
            <consortium name="Genoscope - CEA"/>
            <person name="William W."/>
        </authorList>
    </citation>
    <scope>NUCLEOTIDE SEQUENCE</scope>
</reference>
<accession>A0A8S1RFM0</accession>
<evidence type="ECO:0000313" key="3">
    <source>
        <dbReference type="Proteomes" id="UP000692954"/>
    </source>
</evidence>
<sequence length="325" mass="39378">MKTSVGFIKSIILKQSLSLCNDDAFYLQFYSLTYNGYQYESLIKKKQYANYNVEKQWITRIIFFQQLIGNRQLPIDSQFYQKFTLVLFILQNIVKNYFPKNKCKILFLNFQILANILFSQFLPICLPVFIFVLYYLEKYHYLTRYQKQNENNYNSHIVSCTISFLYDPFKLSYYYLKYFLMFSQSKKRPTKYLTKWLIYQYQRYYLFLYLNYSIDNCLLDSKIIFFKAQRRIITSLNFHLTQSELDQLKQLDSHQQGFLANNSLINLGRINNLIDQLCEKLIGDEKLLIKYEKFTIRIILVIFFYGDLQQIKQKQILLKLNNQET</sequence>
<keyword evidence="1" id="KW-0472">Membrane</keyword>
<organism evidence="2 3">
    <name type="scientific">Paramecium sonneborni</name>
    <dbReference type="NCBI Taxonomy" id="65129"/>
    <lineage>
        <taxon>Eukaryota</taxon>
        <taxon>Sar</taxon>
        <taxon>Alveolata</taxon>
        <taxon>Ciliophora</taxon>
        <taxon>Intramacronucleata</taxon>
        <taxon>Oligohymenophorea</taxon>
        <taxon>Peniculida</taxon>
        <taxon>Parameciidae</taxon>
        <taxon>Paramecium</taxon>
    </lineage>
</organism>
<dbReference type="Proteomes" id="UP000692954">
    <property type="component" value="Unassembled WGS sequence"/>
</dbReference>
<evidence type="ECO:0008006" key="4">
    <source>
        <dbReference type="Google" id="ProtNLM"/>
    </source>
</evidence>
<name>A0A8S1RFM0_9CILI</name>
<dbReference type="OrthoDB" id="315832at2759"/>
<dbReference type="AlphaFoldDB" id="A0A8S1RFM0"/>
<dbReference type="EMBL" id="CAJJDN010000164">
    <property type="protein sequence ID" value="CAD8126102.1"/>
    <property type="molecule type" value="Genomic_DNA"/>
</dbReference>